<dbReference type="RefSeq" id="WP_075638660.1">
    <property type="nucleotide sequence ID" value="NZ_MKIM01000024.1"/>
</dbReference>
<accession>A0A1Q8ZUM8</accession>
<evidence type="ECO:0000259" key="7">
    <source>
        <dbReference type="PROSITE" id="PS50111"/>
    </source>
</evidence>
<dbReference type="Pfam" id="PF00015">
    <property type="entry name" value="MCPsignal"/>
    <property type="match status" value="1"/>
</dbReference>
<dbReference type="STRING" id="1867956.BJF95_10880"/>
<feature type="transmembrane region" description="Helical" evidence="6">
    <location>
        <begin position="9"/>
        <end position="32"/>
    </location>
</feature>
<keyword evidence="5" id="KW-0175">Coiled coil</keyword>
<dbReference type="Proteomes" id="UP000186894">
    <property type="component" value="Unassembled WGS sequence"/>
</dbReference>
<dbReference type="CDD" id="cd06225">
    <property type="entry name" value="HAMP"/>
    <property type="match status" value="1"/>
</dbReference>
<comment type="similarity">
    <text evidence="3">Belongs to the methyl-accepting chemotaxis (MCP) protein family.</text>
</comment>
<dbReference type="GO" id="GO:0004888">
    <property type="term" value="F:transmembrane signaling receptor activity"/>
    <property type="evidence" value="ECO:0007669"/>
    <property type="project" value="TreeGrafter"/>
</dbReference>
<protein>
    <submittedName>
        <fullName evidence="9">Chemotaxis protein</fullName>
    </submittedName>
</protein>
<dbReference type="Pfam" id="PF00672">
    <property type="entry name" value="HAMP"/>
    <property type="match status" value="1"/>
</dbReference>
<organism evidence="9 10">
    <name type="scientific">Rhizobium oryziradicis</name>
    <dbReference type="NCBI Taxonomy" id="1867956"/>
    <lineage>
        <taxon>Bacteria</taxon>
        <taxon>Pseudomonadati</taxon>
        <taxon>Pseudomonadota</taxon>
        <taxon>Alphaproteobacteria</taxon>
        <taxon>Hyphomicrobiales</taxon>
        <taxon>Rhizobiaceae</taxon>
        <taxon>Rhizobium/Agrobacterium group</taxon>
        <taxon>Rhizobium</taxon>
    </lineage>
</organism>
<dbReference type="InterPro" id="IPR004089">
    <property type="entry name" value="MCPsignal_dom"/>
</dbReference>
<dbReference type="GO" id="GO:0007165">
    <property type="term" value="P:signal transduction"/>
    <property type="evidence" value="ECO:0007669"/>
    <property type="project" value="UniProtKB-KW"/>
</dbReference>
<dbReference type="Gene3D" id="6.10.340.10">
    <property type="match status" value="1"/>
</dbReference>
<feature type="coiled-coil region" evidence="5">
    <location>
        <begin position="363"/>
        <end position="390"/>
    </location>
</feature>
<evidence type="ECO:0000256" key="4">
    <source>
        <dbReference type="PROSITE-ProRule" id="PRU00284"/>
    </source>
</evidence>
<dbReference type="EMBL" id="MKIM01000024">
    <property type="protein sequence ID" value="OLP45649.1"/>
    <property type="molecule type" value="Genomic_DNA"/>
</dbReference>
<dbReference type="OrthoDB" id="1776073at2"/>
<dbReference type="PROSITE" id="PS50111">
    <property type="entry name" value="CHEMOTAXIS_TRANSDUC_2"/>
    <property type="match status" value="1"/>
</dbReference>
<feature type="domain" description="Methyl-accepting transducer" evidence="7">
    <location>
        <begin position="351"/>
        <end position="580"/>
    </location>
</feature>
<dbReference type="SUPFAM" id="SSF158472">
    <property type="entry name" value="HAMP domain-like"/>
    <property type="match status" value="1"/>
</dbReference>
<evidence type="ECO:0000313" key="9">
    <source>
        <dbReference type="EMBL" id="OLP45649.1"/>
    </source>
</evidence>
<dbReference type="FunFam" id="1.10.287.950:FF:000001">
    <property type="entry name" value="Methyl-accepting chemotaxis sensory transducer"/>
    <property type="match status" value="1"/>
</dbReference>
<dbReference type="PROSITE" id="PS50885">
    <property type="entry name" value="HAMP"/>
    <property type="match status" value="2"/>
</dbReference>
<keyword evidence="2" id="KW-0145">Chemotaxis</keyword>
<name>A0A1Q8ZUM8_9HYPH</name>
<dbReference type="InterPro" id="IPR007891">
    <property type="entry name" value="CHASE3"/>
</dbReference>
<dbReference type="InterPro" id="IPR003660">
    <property type="entry name" value="HAMP_dom"/>
</dbReference>
<dbReference type="CDD" id="cd19410">
    <property type="entry name" value="HK9-like_sensor"/>
    <property type="match status" value="1"/>
</dbReference>
<evidence type="ECO:0000256" key="5">
    <source>
        <dbReference type="SAM" id="Coils"/>
    </source>
</evidence>
<keyword evidence="4" id="KW-0807">Transducer</keyword>
<comment type="subcellular location">
    <subcellularLocation>
        <location evidence="1">Membrane</location>
    </subcellularLocation>
</comment>
<dbReference type="AlphaFoldDB" id="A0A1Q8ZUM8"/>
<dbReference type="GO" id="GO:0005886">
    <property type="term" value="C:plasma membrane"/>
    <property type="evidence" value="ECO:0007669"/>
    <property type="project" value="TreeGrafter"/>
</dbReference>
<dbReference type="Pfam" id="PF05227">
    <property type="entry name" value="CHASE3"/>
    <property type="match status" value="1"/>
</dbReference>
<keyword evidence="6" id="KW-0472">Membrane</keyword>
<feature type="domain" description="HAMP" evidence="8">
    <location>
        <begin position="294"/>
        <end position="346"/>
    </location>
</feature>
<dbReference type="SMART" id="SM00283">
    <property type="entry name" value="MA"/>
    <property type="match status" value="1"/>
</dbReference>
<proteinExistence type="inferred from homology"/>
<feature type="domain" description="HAMP" evidence="8">
    <location>
        <begin position="213"/>
        <end position="266"/>
    </location>
</feature>
<dbReference type="Gene3D" id="1.10.287.950">
    <property type="entry name" value="Methyl-accepting chemotaxis protein"/>
    <property type="match status" value="1"/>
</dbReference>
<keyword evidence="6" id="KW-0812">Transmembrane</keyword>
<dbReference type="PANTHER" id="PTHR43531">
    <property type="entry name" value="PROTEIN ICFG"/>
    <property type="match status" value="1"/>
</dbReference>
<evidence type="ECO:0000313" key="10">
    <source>
        <dbReference type="Proteomes" id="UP000186894"/>
    </source>
</evidence>
<comment type="caution">
    <text evidence="9">The sequence shown here is derived from an EMBL/GenBank/DDBJ whole genome shotgun (WGS) entry which is preliminary data.</text>
</comment>
<gene>
    <name evidence="9" type="ORF">BJF95_10880</name>
</gene>
<evidence type="ECO:0000256" key="6">
    <source>
        <dbReference type="SAM" id="Phobius"/>
    </source>
</evidence>
<keyword evidence="10" id="KW-1185">Reference proteome</keyword>
<reference evidence="9 10" key="1">
    <citation type="submission" date="2016-09" db="EMBL/GenBank/DDBJ databases">
        <title>Rhizobium oryziradicis sp. nov., isolated from the root of rice.</title>
        <authorList>
            <person name="Zhao J."/>
            <person name="Zhang X."/>
        </authorList>
    </citation>
    <scope>NUCLEOTIDE SEQUENCE [LARGE SCALE GENOMIC DNA]</scope>
    <source>
        <strain evidence="9 10">N19</strain>
    </source>
</reference>
<sequence>MNFVNNMRIFVKVGLAFFILLVVSIFVNTISWNSLSRQEQSSEWTNHTNKVLSKMDAVVAAMVDQETGIRGYLLSGGDEKFLDPQKAGKAHYTETYAAVRSLTSDNAVQQKRLSDLDALVQAWQTKIVAQEIALMKDPATKEQGQQLETSGAGKQYMDGVRAKAKEISDEEIRLLDIRQAAAIDAAYQARRNILIGSGALVVILALSLLILNKGMIVPLTRITASMRKLADGDTAIEIPGIGRRDEVGAMADAVEVFRKNAIANVELEKQAASSRQETEKTQAANCQRAEQEAANLRFATQTLGEGLKRLAQGDVSFQINEAFAPEYEELRKDFNTSLAQLGSAIGSVLATVEGMENGTREIAASANDLSKRTEQQAAALEETAAALDEITVNVSNSSQRTAEARTVAITANQNAVKSSEVVNQAEDAMKRIEESSQQISNIIGVIDEIAFQTNLLALNAGVEAARAGEAGKGFAVVAQEVRELAQRSANAAKEIKGLILNSSTEVGNGVKLVRETGIALKSIGDHVVQINQLMEAIATSAKEQSVGLAEVNSAVNQMDQTTQQNAAMVEQSTAAASALASEANHLKELVGQFKLAGSQASHAGPMAVSSSQRPVQSPARALASKVGRAFGLGSSSASAEKQVWSEF</sequence>
<dbReference type="InterPro" id="IPR051310">
    <property type="entry name" value="MCP_chemotaxis"/>
</dbReference>
<feature type="transmembrane region" description="Helical" evidence="6">
    <location>
        <begin position="193"/>
        <end position="211"/>
    </location>
</feature>
<dbReference type="SMART" id="SM00304">
    <property type="entry name" value="HAMP"/>
    <property type="match status" value="2"/>
</dbReference>
<evidence type="ECO:0000256" key="1">
    <source>
        <dbReference type="ARBA" id="ARBA00004370"/>
    </source>
</evidence>
<evidence type="ECO:0000256" key="3">
    <source>
        <dbReference type="ARBA" id="ARBA00029447"/>
    </source>
</evidence>
<dbReference type="SUPFAM" id="SSF58104">
    <property type="entry name" value="Methyl-accepting chemotaxis protein (MCP) signaling domain"/>
    <property type="match status" value="1"/>
</dbReference>
<dbReference type="GO" id="GO:0006935">
    <property type="term" value="P:chemotaxis"/>
    <property type="evidence" value="ECO:0007669"/>
    <property type="project" value="UniProtKB-KW"/>
</dbReference>
<dbReference type="CDD" id="cd11386">
    <property type="entry name" value="MCP_signal"/>
    <property type="match status" value="1"/>
</dbReference>
<dbReference type="PANTHER" id="PTHR43531:SF11">
    <property type="entry name" value="METHYL-ACCEPTING CHEMOTAXIS PROTEIN 3"/>
    <property type="match status" value="1"/>
</dbReference>
<keyword evidence="6" id="KW-1133">Transmembrane helix</keyword>
<evidence type="ECO:0000259" key="8">
    <source>
        <dbReference type="PROSITE" id="PS50885"/>
    </source>
</evidence>
<evidence type="ECO:0000256" key="2">
    <source>
        <dbReference type="ARBA" id="ARBA00022500"/>
    </source>
</evidence>